<gene>
    <name evidence="1" type="ORF">AYBTSS11_LOCUS24180</name>
</gene>
<dbReference type="AlphaFoldDB" id="A0AA86ST09"/>
<evidence type="ECO:0000313" key="1">
    <source>
        <dbReference type="EMBL" id="CAJ1972133.1"/>
    </source>
</evidence>
<protein>
    <submittedName>
        <fullName evidence="1">Uncharacterized protein</fullName>
    </submittedName>
</protein>
<dbReference type="Proteomes" id="UP001189624">
    <property type="component" value="Chromosome 8"/>
</dbReference>
<dbReference type="Gramene" id="rna-AYBTSS11_LOCUS24180">
    <property type="protein sequence ID" value="CAJ1972133.1"/>
    <property type="gene ID" value="gene-AYBTSS11_LOCUS24180"/>
</dbReference>
<dbReference type="EMBL" id="OY731405">
    <property type="protein sequence ID" value="CAJ1972133.1"/>
    <property type="molecule type" value="Genomic_DNA"/>
</dbReference>
<evidence type="ECO:0000313" key="2">
    <source>
        <dbReference type="Proteomes" id="UP001189624"/>
    </source>
</evidence>
<feature type="non-terminal residue" evidence="1">
    <location>
        <position position="1"/>
    </location>
</feature>
<proteinExistence type="predicted"/>
<organism evidence="1 2">
    <name type="scientific">Sphenostylis stenocarpa</name>
    <dbReference type="NCBI Taxonomy" id="92480"/>
    <lineage>
        <taxon>Eukaryota</taxon>
        <taxon>Viridiplantae</taxon>
        <taxon>Streptophyta</taxon>
        <taxon>Embryophyta</taxon>
        <taxon>Tracheophyta</taxon>
        <taxon>Spermatophyta</taxon>
        <taxon>Magnoliopsida</taxon>
        <taxon>eudicotyledons</taxon>
        <taxon>Gunneridae</taxon>
        <taxon>Pentapetalae</taxon>
        <taxon>rosids</taxon>
        <taxon>fabids</taxon>
        <taxon>Fabales</taxon>
        <taxon>Fabaceae</taxon>
        <taxon>Papilionoideae</taxon>
        <taxon>50 kb inversion clade</taxon>
        <taxon>NPAAA clade</taxon>
        <taxon>indigoferoid/millettioid clade</taxon>
        <taxon>Phaseoleae</taxon>
        <taxon>Sphenostylis</taxon>
    </lineage>
</organism>
<keyword evidence="2" id="KW-1185">Reference proteome</keyword>
<sequence length="79" mass="9276">DDNTIEFESATKVEITTNGDNARESKTMIEEGETKVDNDVIGRREKIETIVKTKLIEKRKKEINNSRIDEEEEWFNRMS</sequence>
<reference evidence="1" key="1">
    <citation type="submission" date="2023-10" db="EMBL/GenBank/DDBJ databases">
        <authorList>
            <person name="Domelevo Entfellner J.-B."/>
        </authorList>
    </citation>
    <scope>NUCLEOTIDE SEQUENCE</scope>
</reference>
<accession>A0AA86ST09</accession>
<name>A0AA86ST09_9FABA</name>